<dbReference type="EC" id="5.6.2.4" evidence="9"/>
<evidence type="ECO:0000256" key="11">
    <source>
        <dbReference type="ARBA" id="ARBA00048988"/>
    </source>
</evidence>
<organism evidence="16 17">
    <name type="scientific">Tectimicrobiota bacterium</name>
    <dbReference type="NCBI Taxonomy" id="2528274"/>
    <lineage>
        <taxon>Bacteria</taxon>
        <taxon>Pseudomonadati</taxon>
        <taxon>Nitrospinota/Tectimicrobiota group</taxon>
        <taxon>Candidatus Tectimicrobiota</taxon>
    </lineage>
</organism>
<dbReference type="Gene3D" id="3.40.50.300">
    <property type="entry name" value="P-loop containing nucleotide triphosphate hydrolases"/>
    <property type="match status" value="2"/>
</dbReference>
<comment type="similarity">
    <text evidence="1">Belongs to the helicase family. UvrD subfamily.</text>
</comment>
<name>A0A933LQG0_UNCTE</name>
<dbReference type="InterPro" id="IPR014017">
    <property type="entry name" value="DNA_helicase_UvrD-like_C"/>
</dbReference>
<accession>A0A933LQG0</accession>
<dbReference type="GO" id="GO:0043138">
    <property type="term" value="F:3'-5' DNA helicase activity"/>
    <property type="evidence" value="ECO:0007669"/>
    <property type="project" value="UniProtKB-EC"/>
</dbReference>
<dbReference type="EMBL" id="JACQWF010000125">
    <property type="protein sequence ID" value="MBI4595276.1"/>
    <property type="molecule type" value="Genomic_DNA"/>
</dbReference>
<dbReference type="GO" id="GO:0009314">
    <property type="term" value="P:response to radiation"/>
    <property type="evidence" value="ECO:0007669"/>
    <property type="project" value="UniProtKB-ARBA"/>
</dbReference>
<evidence type="ECO:0000256" key="1">
    <source>
        <dbReference type="ARBA" id="ARBA00009922"/>
    </source>
</evidence>
<evidence type="ECO:0000256" key="13">
    <source>
        <dbReference type="SAM" id="MobiDB-lite"/>
    </source>
</evidence>
<dbReference type="GO" id="GO:0016787">
    <property type="term" value="F:hydrolase activity"/>
    <property type="evidence" value="ECO:0007669"/>
    <property type="project" value="UniProtKB-UniRule"/>
</dbReference>
<dbReference type="FunFam" id="1.10.10.160:FF:000001">
    <property type="entry name" value="ATP-dependent DNA helicase"/>
    <property type="match status" value="1"/>
</dbReference>
<dbReference type="AlphaFoldDB" id="A0A933LQG0"/>
<evidence type="ECO:0000313" key="16">
    <source>
        <dbReference type="EMBL" id="MBI4595276.1"/>
    </source>
</evidence>
<dbReference type="Gene3D" id="1.10.10.160">
    <property type="match status" value="1"/>
</dbReference>
<evidence type="ECO:0000256" key="4">
    <source>
        <dbReference type="ARBA" id="ARBA00022806"/>
    </source>
</evidence>
<dbReference type="GO" id="GO:0000725">
    <property type="term" value="P:recombinational repair"/>
    <property type="evidence" value="ECO:0007669"/>
    <property type="project" value="TreeGrafter"/>
</dbReference>
<comment type="catalytic activity">
    <reaction evidence="8">
        <text>Couples ATP hydrolysis with the unwinding of duplex DNA by translocating in the 3'-5' direction.</text>
        <dbReference type="EC" id="5.6.2.4"/>
    </reaction>
</comment>
<reference evidence="16" key="1">
    <citation type="submission" date="2020-07" db="EMBL/GenBank/DDBJ databases">
        <title>Huge and variable diversity of episymbiotic CPR bacteria and DPANN archaea in groundwater ecosystems.</title>
        <authorList>
            <person name="He C.Y."/>
            <person name="Keren R."/>
            <person name="Whittaker M."/>
            <person name="Farag I.F."/>
            <person name="Doudna J."/>
            <person name="Cate J.H.D."/>
            <person name="Banfield J.F."/>
        </authorList>
    </citation>
    <scope>NUCLEOTIDE SEQUENCE</scope>
    <source>
        <strain evidence="16">NC_groundwater_1482_Ag_S-0.65um_47_24</strain>
    </source>
</reference>
<dbReference type="InterPro" id="IPR014016">
    <property type="entry name" value="UvrD-like_ATP-bd"/>
</dbReference>
<dbReference type="CDD" id="cd17932">
    <property type="entry name" value="DEXQc_UvrD"/>
    <property type="match status" value="1"/>
</dbReference>
<evidence type="ECO:0000256" key="2">
    <source>
        <dbReference type="ARBA" id="ARBA00022741"/>
    </source>
</evidence>
<evidence type="ECO:0000259" key="14">
    <source>
        <dbReference type="PROSITE" id="PS51198"/>
    </source>
</evidence>
<keyword evidence="5 12" id="KW-0067">ATP-binding</keyword>
<dbReference type="PROSITE" id="PS51217">
    <property type="entry name" value="UVRD_HELICASE_CTER"/>
    <property type="match status" value="1"/>
</dbReference>
<evidence type="ECO:0000256" key="3">
    <source>
        <dbReference type="ARBA" id="ARBA00022801"/>
    </source>
</evidence>
<protein>
    <recommendedName>
        <fullName evidence="9">DNA 3'-5' helicase</fullName>
        <ecNumber evidence="9">5.6.2.4</ecNumber>
    </recommendedName>
    <alternativeName>
        <fullName evidence="10">DNA 3'-5' helicase II</fullName>
    </alternativeName>
</protein>
<keyword evidence="3 12" id="KW-0378">Hydrolase</keyword>
<dbReference type="Proteomes" id="UP000772181">
    <property type="component" value="Unassembled WGS sequence"/>
</dbReference>
<evidence type="ECO:0000256" key="6">
    <source>
        <dbReference type="ARBA" id="ARBA00023125"/>
    </source>
</evidence>
<evidence type="ECO:0000313" key="17">
    <source>
        <dbReference type="Proteomes" id="UP000772181"/>
    </source>
</evidence>
<dbReference type="Pfam" id="PF13361">
    <property type="entry name" value="UvrD_C"/>
    <property type="match status" value="1"/>
</dbReference>
<sequence length="742" mass="85165">MDLSKHLNEQQIKAVESTEGPLLVLAGAGSGKTRVITYRIAYIIREKGVSPENIIALTFTNKAAEEMKGRVIELLGPSARKVWVNTFHSACGKILRRQAVHLGISSNFVIYDANDQTNLIKNCCSELNINKELYPPKKIQSEISLLKNDLISPADYQSRVRPFGLEAVVARVYQAYEVKLRANEALDFDDLLGRTVWLMENRPEVLSFYQNYWRYILVDEYQDTNKAQYRLLKLLAQRHQNICVVGDDDQSIYRWRGADLNNILDFEKDYPQARVIKLEENYRSTKVILKAAGEMIRHNRGRKGKTLWTLRQEGEKIGYFRADDEQGEAYFVCKTINGLLPLGYSYSDAAVFYRTNAQSRVIEDALRRLNIPYRVLKGLRFYDRKEIKDVLAYLRVIVNSRDSLSLKRIINVPTRGIGQTSLDKLEALAAQLGLSFFETLGHIKEHPDMFSASARKRLEDLLDLFLNWQRFSREATAGQVLESVLEQTHYIDFLRSHKDEHEENRIENVRELTSALAEFEKRSENKSLSAYLDQVALYSEQDDLDEKVGAASLMTVHASKGLEFPVVFMIGMEKTIFPHMRSLVDQQELEEERRLFYVGMTRAKDKLYLINCRFRRIFGMELRNEPSMFIEEIPEEYMESLDYSHLYNEAGSSARDERRPGEAFRGPAPGGIKSRVSKTAHREGSDHNEKGWAKGAMVIHPKFGQGIVQKQEGEGSELKVTVIFKQGGVKKLLVKYANLQPL</sequence>
<evidence type="ECO:0000259" key="15">
    <source>
        <dbReference type="PROSITE" id="PS51217"/>
    </source>
</evidence>
<evidence type="ECO:0000256" key="12">
    <source>
        <dbReference type="PROSITE-ProRule" id="PRU00560"/>
    </source>
</evidence>
<dbReference type="PANTHER" id="PTHR11070">
    <property type="entry name" value="UVRD / RECB / PCRA DNA HELICASE FAMILY MEMBER"/>
    <property type="match status" value="1"/>
</dbReference>
<dbReference type="Gene3D" id="1.10.486.10">
    <property type="entry name" value="PCRA, domain 4"/>
    <property type="match status" value="1"/>
</dbReference>
<keyword evidence="2 12" id="KW-0547">Nucleotide-binding</keyword>
<dbReference type="FunFam" id="1.10.486.10:FF:000003">
    <property type="entry name" value="ATP-dependent DNA helicase"/>
    <property type="match status" value="1"/>
</dbReference>
<comment type="caution">
    <text evidence="16">The sequence shown here is derived from an EMBL/GenBank/DDBJ whole genome shotgun (WGS) entry which is preliminary data.</text>
</comment>
<evidence type="ECO:0000256" key="8">
    <source>
        <dbReference type="ARBA" id="ARBA00034617"/>
    </source>
</evidence>
<dbReference type="GO" id="GO:0033202">
    <property type="term" value="C:DNA helicase complex"/>
    <property type="evidence" value="ECO:0007669"/>
    <property type="project" value="TreeGrafter"/>
</dbReference>
<keyword evidence="4 12" id="KW-0347">Helicase</keyword>
<keyword evidence="7" id="KW-0413">Isomerase</keyword>
<keyword evidence="6" id="KW-0238">DNA-binding</keyword>
<evidence type="ECO:0000256" key="5">
    <source>
        <dbReference type="ARBA" id="ARBA00022840"/>
    </source>
</evidence>
<dbReference type="SUPFAM" id="SSF52540">
    <property type="entry name" value="P-loop containing nucleoside triphosphate hydrolases"/>
    <property type="match status" value="1"/>
</dbReference>
<dbReference type="Pfam" id="PF21196">
    <property type="entry name" value="PcrA_UvrD_tudor"/>
    <property type="match status" value="1"/>
</dbReference>
<proteinExistence type="inferred from homology"/>
<feature type="binding site" evidence="12">
    <location>
        <begin position="26"/>
        <end position="33"/>
    </location>
    <ligand>
        <name>ATP</name>
        <dbReference type="ChEBI" id="CHEBI:30616"/>
    </ligand>
</feature>
<dbReference type="CDD" id="cd18807">
    <property type="entry name" value="SF1_C_UvrD"/>
    <property type="match status" value="1"/>
</dbReference>
<dbReference type="Pfam" id="PF00580">
    <property type="entry name" value="UvrD-helicase"/>
    <property type="match status" value="1"/>
</dbReference>
<comment type="catalytic activity">
    <reaction evidence="11">
        <text>ATP + H2O = ADP + phosphate + H(+)</text>
        <dbReference type="Rhea" id="RHEA:13065"/>
        <dbReference type="ChEBI" id="CHEBI:15377"/>
        <dbReference type="ChEBI" id="CHEBI:15378"/>
        <dbReference type="ChEBI" id="CHEBI:30616"/>
        <dbReference type="ChEBI" id="CHEBI:43474"/>
        <dbReference type="ChEBI" id="CHEBI:456216"/>
        <dbReference type="EC" id="5.6.2.4"/>
    </reaction>
</comment>
<dbReference type="GO" id="GO:0003677">
    <property type="term" value="F:DNA binding"/>
    <property type="evidence" value="ECO:0007669"/>
    <property type="project" value="UniProtKB-KW"/>
</dbReference>
<feature type="compositionally biased region" description="Basic and acidic residues" evidence="13">
    <location>
        <begin position="680"/>
        <end position="691"/>
    </location>
</feature>
<feature type="domain" description="UvrD-like helicase C-terminal" evidence="15">
    <location>
        <begin position="286"/>
        <end position="561"/>
    </location>
</feature>
<gene>
    <name evidence="16" type="ORF">HY730_02740</name>
</gene>
<evidence type="ECO:0000256" key="9">
    <source>
        <dbReference type="ARBA" id="ARBA00034808"/>
    </source>
</evidence>
<dbReference type="PANTHER" id="PTHR11070:SF2">
    <property type="entry name" value="ATP-DEPENDENT DNA HELICASE SRS2"/>
    <property type="match status" value="1"/>
</dbReference>
<dbReference type="InterPro" id="IPR027417">
    <property type="entry name" value="P-loop_NTPase"/>
</dbReference>
<dbReference type="GO" id="GO:0005524">
    <property type="term" value="F:ATP binding"/>
    <property type="evidence" value="ECO:0007669"/>
    <property type="project" value="UniProtKB-UniRule"/>
</dbReference>
<evidence type="ECO:0000256" key="7">
    <source>
        <dbReference type="ARBA" id="ARBA00023235"/>
    </source>
</evidence>
<feature type="domain" description="UvrD-like helicase ATP-binding" evidence="14">
    <location>
        <begin position="5"/>
        <end position="285"/>
    </location>
</feature>
<feature type="region of interest" description="Disordered" evidence="13">
    <location>
        <begin position="651"/>
        <end position="691"/>
    </location>
</feature>
<dbReference type="InterPro" id="IPR000212">
    <property type="entry name" value="DNA_helicase_UvrD/REP"/>
</dbReference>
<dbReference type="InterPro" id="IPR013986">
    <property type="entry name" value="DExx_box_DNA_helicase_dom_sf"/>
</dbReference>
<dbReference type="PROSITE" id="PS51198">
    <property type="entry name" value="UVRD_HELICASE_ATP_BIND"/>
    <property type="match status" value="1"/>
</dbReference>
<dbReference type="GO" id="GO:0005829">
    <property type="term" value="C:cytosol"/>
    <property type="evidence" value="ECO:0007669"/>
    <property type="project" value="TreeGrafter"/>
</dbReference>
<evidence type="ECO:0000256" key="10">
    <source>
        <dbReference type="ARBA" id="ARBA00034923"/>
    </source>
</evidence>